<evidence type="ECO:0000256" key="4">
    <source>
        <dbReference type="ARBA" id="ARBA00022801"/>
    </source>
</evidence>
<reference evidence="8 9" key="1">
    <citation type="submission" date="2020-01" db="EMBL/GenBank/DDBJ databases">
        <authorList>
            <person name="Lee S.D."/>
        </authorList>
    </citation>
    <scope>NUCLEOTIDE SEQUENCE [LARGE SCALE GENOMIC DNA]</scope>
    <source>
        <strain evidence="8 9">SAP-1</strain>
    </source>
</reference>
<dbReference type="PROSITE" id="PS51935">
    <property type="entry name" value="NLPC_P60"/>
    <property type="match status" value="1"/>
</dbReference>
<feature type="signal peptide" evidence="6">
    <location>
        <begin position="1"/>
        <end position="26"/>
    </location>
</feature>
<dbReference type="Gene3D" id="3.90.1720.10">
    <property type="entry name" value="endopeptidase domain like (from Nostoc punctiforme)"/>
    <property type="match status" value="1"/>
</dbReference>
<keyword evidence="3 6" id="KW-0732">Signal</keyword>
<evidence type="ECO:0000259" key="7">
    <source>
        <dbReference type="PROSITE" id="PS51935"/>
    </source>
</evidence>
<protein>
    <submittedName>
        <fullName evidence="8">Endopeptidase</fullName>
    </submittedName>
</protein>
<dbReference type="PROSITE" id="PS51257">
    <property type="entry name" value="PROKAR_LIPOPROTEIN"/>
    <property type="match status" value="1"/>
</dbReference>
<keyword evidence="9" id="KW-1185">Reference proteome</keyword>
<evidence type="ECO:0000256" key="6">
    <source>
        <dbReference type="SAM" id="SignalP"/>
    </source>
</evidence>
<evidence type="ECO:0000313" key="9">
    <source>
        <dbReference type="Proteomes" id="UP000585363"/>
    </source>
</evidence>
<dbReference type="InterPro" id="IPR052062">
    <property type="entry name" value="Murein_DD/LD_carboxypeptidase"/>
</dbReference>
<dbReference type="RefSeq" id="WP_169404546.1">
    <property type="nucleotide sequence ID" value="NZ_JAADJU010000010.1"/>
</dbReference>
<keyword evidence="5" id="KW-0788">Thiol protease</keyword>
<dbReference type="GO" id="GO:0008234">
    <property type="term" value="F:cysteine-type peptidase activity"/>
    <property type="evidence" value="ECO:0007669"/>
    <property type="project" value="UniProtKB-KW"/>
</dbReference>
<reference evidence="8 9" key="2">
    <citation type="submission" date="2020-06" db="EMBL/GenBank/DDBJ databases">
        <title>Polyphasic characterization of a Rahnella strain isolated from tree sap.</title>
        <authorList>
            <person name="Kim I.S."/>
        </authorList>
    </citation>
    <scope>NUCLEOTIDE SEQUENCE [LARGE SCALE GENOMIC DNA]</scope>
    <source>
        <strain evidence="8 9">SAP-1</strain>
    </source>
</reference>
<accession>A0A848MP93</accession>
<comment type="caution">
    <text evidence="8">The sequence shown here is derived from an EMBL/GenBank/DDBJ whole genome shotgun (WGS) entry which is preliminary data.</text>
</comment>
<dbReference type="InterPro" id="IPR000064">
    <property type="entry name" value="NLP_P60_dom"/>
</dbReference>
<name>A0A848MP93_9GAMM</name>
<organism evidence="8 9">
    <name type="scientific">Rouxiella aceris</name>
    <dbReference type="NCBI Taxonomy" id="2703884"/>
    <lineage>
        <taxon>Bacteria</taxon>
        <taxon>Pseudomonadati</taxon>
        <taxon>Pseudomonadota</taxon>
        <taxon>Gammaproteobacteria</taxon>
        <taxon>Enterobacterales</taxon>
        <taxon>Yersiniaceae</taxon>
        <taxon>Rouxiella</taxon>
    </lineage>
</organism>
<evidence type="ECO:0000256" key="2">
    <source>
        <dbReference type="ARBA" id="ARBA00022670"/>
    </source>
</evidence>
<evidence type="ECO:0000256" key="3">
    <source>
        <dbReference type="ARBA" id="ARBA00022729"/>
    </source>
</evidence>
<dbReference type="PANTHER" id="PTHR47360">
    <property type="entry name" value="MUREIN DD-ENDOPEPTIDASE MEPS/MUREIN LD-CARBOXYPEPTIDASE"/>
    <property type="match status" value="1"/>
</dbReference>
<comment type="similarity">
    <text evidence="1">Belongs to the peptidase C40 family.</text>
</comment>
<dbReference type="InterPro" id="IPR038765">
    <property type="entry name" value="Papain-like_cys_pep_sf"/>
</dbReference>
<dbReference type="AlphaFoldDB" id="A0A848MP93"/>
<evidence type="ECO:0000313" key="8">
    <source>
        <dbReference type="EMBL" id="NMP28830.1"/>
    </source>
</evidence>
<evidence type="ECO:0000256" key="1">
    <source>
        <dbReference type="ARBA" id="ARBA00007074"/>
    </source>
</evidence>
<gene>
    <name evidence="8" type="ORF">GW590_18390</name>
</gene>
<feature type="domain" description="NlpC/P60" evidence="7">
    <location>
        <begin position="37"/>
        <end position="159"/>
    </location>
</feature>
<feature type="chain" id="PRO_5032629081" evidence="6">
    <location>
        <begin position="27"/>
        <end position="159"/>
    </location>
</feature>
<keyword evidence="2" id="KW-0645">Protease</keyword>
<proteinExistence type="inferred from homology"/>
<dbReference type="EMBL" id="JAADJU010000010">
    <property type="protein sequence ID" value="NMP28830.1"/>
    <property type="molecule type" value="Genomic_DNA"/>
</dbReference>
<dbReference type="PANTHER" id="PTHR47360:SF1">
    <property type="entry name" value="ENDOPEPTIDASE NLPC-RELATED"/>
    <property type="match status" value="1"/>
</dbReference>
<keyword evidence="4" id="KW-0378">Hydrolase</keyword>
<sequence length="159" mass="17714">MHKRTGLLYSLLVVVALILSGCSSHAPLPSGNLADAGAVRAQLNDQLSEWHGTPYRYGGLERNGVDCSGFVFRTFRDRFGVILPRSTAEQTRIGTKVSRKELLPGDLVFFKTGSGENGLHVGIYDTNDEFIHASTSQGVIRSSLDNVYWRRVYWQARRI</sequence>
<dbReference type="Proteomes" id="UP000585363">
    <property type="component" value="Unassembled WGS sequence"/>
</dbReference>
<dbReference type="Pfam" id="PF00877">
    <property type="entry name" value="NLPC_P60"/>
    <property type="match status" value="1"/>
</dbReference>
<dbReference type="GO" id="GO:0006508">
    <property type="term" value="P:proteolysis"/>
    <property type="evidence" value="ECO:0007669"/>
    <property type="project" value="UniProtKB-KW"/>
</dbReference>
<dbReference type="SUPFAM" id="SSF54001">
    <property type="entry name" value="Cysteine proteinases"/>
    <property type="match status" value="1"/>
</dbReference>
<evidence type="ECO:0000256" key="5">
    <source>
        <dbReference type="ARBA" id="ARBA00022807"/>
    </source>
</evidence>